<proteinExistence type="predicted"/>
<dbReference type="EMBL" id="JACCBG010000001">
    <property type="protein sequence ID" value="NYD40275.1"/>
    <property type="molecule type" value="Genomic_DNA"/>
</dbReference>
<keyword evidence="3" id="KW-1185">Reference proteome</keyword>
<dbReference type="Gene3D" id="3.20.20.140">
    <property type="entry name" value="Metal-dependent hydrolases"/>
    <property type="match status" value="1"/>
</dbReference>
<dbReference type="RefSeq" id="WP_179662188.1">
    <property type="nucleotide sequence ID" value="NZ_JACCBG010000001.1"/>
</dbReference>
<comment type="caution">
    <text evidence="2">The sequence shown here is derived from an EMBL/GenBank/DDBJ whole genome shotgun (WGS) entry which is preliminary data.</text>
</comment>
<protein>
    <recommendedName>
        <fullName evidence="4">Peptidase</fullName>
    </recommendedName>
</protein>
<sequence>MSPRNRGPVVRLVGSAALAATLVVGALALADGPSWGRREGNLLKRYDASQAARLEARPHVDPPGSAPHNHFDPATKNALSRSGDTRAADPTTEAQKAAGASYVAGERTLPDPTLRTVRVMQPRRRHPQDRYALANGCYRLTRGGRPLFFKPTDLGQYLLYTADRRFVSPRGLPDQPADDTVWTARRSGRRLTFRSGGSTLRDHGQTAFRPTRTHGCTAYPEAQIDVSGRPHAGTTAYQEVRGFVDAHTHGMAFEFLGGSAHCGRPWHRFGAPYALVDCPDHTATGGFGGVLEDFLSGSPHHDPVGWPTFKDWPAPESLTHEGTYYRWLERSWRGGQRIFVNLLVENNQLCEAYPLHKNAKYAECKDMPSLHRQARDMYQMQDYIDAQFGGPGQGFYRIVKNPFQARRVINAGKMAVIMGIETSVPFGCTFKAGPAGDRPAGVCTQRHIDRELDRVHGWGVRQMELVNKFDNALAGVAGDNGETGAIVNNANFKETGSYWDMRHCEPADGQSHDKDQYAAPEISPEQQDALFGAIGELTDLSHVATPAYPPPDHCNARGLTTLGQDTITGLAKRHMIFDPDHMSVEARNASLDQLEAMHYSGVISSHSWATPDAYPRIYRLGGFITPYAGDSTGFVDKWRAHLGWADRRYYWGLGYGADMNGLGAQGDPRGTDVPNPVTYPFTGLGGVTVHRQHAGRRVYDINADGVAQYGLYPDWIQDLRRVADAQHPGDGDAIFDDMSRGAEAYLQMWERAEGIAPDSCRNPERRLPVARVRDLLHPGMSTRAVMEAVGQPYERLGDSYTFCARTGTEPEVRMQVGFDRAGRVTGVRRAG</sequence>
<organism evidence="2 3">
    <name type="scientific">Nocardioides panaciterrulae</name>
    <dbReference type="NCBI Taxonomy" id="661492"/>
    <lineage>
        <taxon>Bacteria</taxon>
        <taxon>Bacillati</taxon>
        <taxon>Actinomycetota</taxon>
        <taxon>Actinomycetes</taxon>
        <taxon>Propionibacteriales</taxon>
        <taxon>Nocardioidaceae</taxon>
        <taxon>Nocardioides</taxon>
    </lineage>
</organism>
<dbReference type="Proteomes" id="UP000535511">
    <property type="component" value="Unassembled WGS sequence"/>
</dbReference>
<reference evidence="2 3" key="1">
    <citation type="submission" date="2020-07" db="EMBL/GenBank/DDBJ databases">
        <title>Sequencing the genomes of 1000 actinobacteria strains.</title>
        <authorList>
            <person name="Klenk H.-P."/>
        </authorList>
    </citation>
    <scope>NUCLEOTIDE SEQUENCE [LARGE SCALE GENOMIC DNA]</scope>
    <source>
        <strain evidence="2 3">DSM 21350</strain>
    </source>
</reference>
<evidence type="ECO:0000313" key="2">
    <source>
        <dbReference type="EMBL" id="NYD40275.1"/>
    </source>
</evidence>
<accession>A0A7Y9E3B9</accession>
<gene>
    <name evidence="2" type="ORF">BJZ21_000358</name>
</gene>
<evidence type="ECO:0000313" key="3">
    <source>
        <dbReference type="Proteomes" id="UP000535511"/>
    </source>
</evidence>
<name>A0A7Y9E3B9_9ACTN</name>
<dbReference type="SUPFAM" id="SSF51556">
    <property type="entry name" value="Metallo-dependent hydrolases"/>
    <property type="match status" value="1"/>
</dbReference>
<evidence type="ECO:0008006" key="4">
    <source>
        <dbReference type="Google" id="ProtNLM"/>
    </source>
</evidence>
<feature type="region of interest" description="Disordered" evidence="1">
    <location>
        <begin position="57"/>
        <end position="109"/>
    </location>
</feature>
<dbReference type="InterPro" id="IPR032466">
    <property type="entry name" value="Metal_Hydrolase"/>
</dbReference>
<evidence type="ECO:0000256" key="1">
    <source>
        <dbReference type="SAM" id="MobiDB-lite"/>
    </source>
</evidence>
<dbReference type="AlphaFoldDB" id="A0A7Y9E3B9"/>